<feature type="compositionally biased region" description="Basic residues" evidence="3">
    <location>
        <begin position="45"/>
        <end position="63"/>
    </location>
</feature>
<feature type="compositionally biased region" description="Basic and acidic residues" evidence="3">
    <location>
        <begin position="32"/>
        <end position="44"/>
    </location>
</feature>
<comment type="caution">
    <text evidence="4">The sequence shown here is derived from an EMBL/GenBank/DDBJ whole genome shotgun (WGS) entry which is preliminary data.</text>
</comment>
<dbReference type="Proteomes" id="UP000288216">
    <property type="component" value="Unassembled WGS sequence"/>
</dbReference>
<dbReference type="Pfam" id="PF00167">
    <property type="entry name" value="FGF"/>
    <property type="match status" value="1"/>
</dbReference>
<dbReference type="SUPFAM" id="SSF50353">
    <property type="entry name" value="Cytokine"/>
    <property type="match status" value="1"/>
</dbReference>
<dbReference type="STRING" id="75743.A0A401NPE1"/>
<evidence type="ECO:0000256" key="1">
    <source>
        <dbReference type="ARBA" id="ARBA00007936"/>
    </source>
</evidence>
<evidence type="ECO:0000256" key="3">
    <source>
        <dbReference type="SAM" id="MobiDB-lite"/>
    </source>
</evidence>
<gene>
    <name evidence="4" type="ORF">scyTo_0011515</name>
</gene>
<evidence type="ECO:0000256" key="2">
    <source>
        <dbReference type="RuleBase" id="RU049442"/>
    </source>
</evidence>
<accession>A0A401NPE1</accession>
<dbReference type="EMBL" id="BFAA01005260">
    <property type="protein sequence ID" value="GCB62768.1"/>
    <property type="molecule type" value="Genomic_DNA"/>
</dbReference>
<dbReference type="PRINTS" id="PR00263">
    <property type="entry name" value="HBGFFGF"/>
</dbReference>
<name>A0A401NPE1_SCYTO</name>
<comment type="similarity">
    <text evidence="1 2">Belongs to the heparin-binding growth factors family.</text>
</comment>
<evidence type="ECO:0000313" key="4">
    <source>
        <dbReference type="EMBL" id="GCB62768.1"/>
    </source>
</evidence>
<dbReference type="AlphaFoldDB" id="A0A401NPE1"/>
<organism evidence="4 5">
    <name type="scientific">Scyliorhinus torazame</name>
    <name type="common">Cloudy catshark</name>
    <name type="synonym">Catulus torazame</name>
    <dbReference type="NCBI Taxonomy" id="75743"/>
    <lineage>
        <taxon>Eukaryota</taxon>
        <taxon>Metazoa</taxon>
        <taxon>Chordata</taxon>
        <taxon>Craniata</taxon>
        <taxon>Vertebrata</taxon>
        <taxon>Chondrichthyes</taxon>
        <taxon>Elasmobranchii</taxon>
        <taxon>Galeomorphii</taxon>
        <taxon>Galeoidea</taxon>
        <taxon>Carcharhiniformes</taxon>
        <taxon>Scyliorhinidae</taxon>
        <taxon>Scyliorhinus</taxon>
    </lineage>
</organism>
<dbReference type="InterPro" id="IPR002209">
    <property type="entry name" value="Fibroblast_GF_fam"/>
</dbReference>
<sequence>MHRVFKRKERGNQWHRVNKMIYVNREGCQHDERGCNKEAGTEKIKTKRKKSKETKNQRAKTKIKKDSEESKATPQFSGLLEIRAVAPGVVAIKGYRSGRYLCMEREGRLLGSLSYNEADCSFKERLLSGTYNLYWSETYRAAVSLSNRRQRAHTRGRAFPPFSQFLPIRNTLPLRPLPADHSREAPDLDSLPSSVIQTNSMDPLDFTYEDT</sequence>
<dbReference type="PRINTS" id="PR00262">
    <property type="entry name" value="IL1HBGF"/>
</dbReference>
<dbReference type="GO" id="GO:0008083">
    <property type="term" value="F:growth factor activity"/>
    <property type="evidence" value="ECO:0007669"/>
    <property type="project" value="InterPro"/>
</dbReference>
<keyword evidence="5" id="KW-1185">Reference proteome</keyword>
<feature type="region of interest" description="Disordered" evidence="3">
    <location>
        <begin position="32"/>
        <end position="70"/>
    </location>
</feature>
<dbReference type="OrthoDB" id="9937370at2759"/>
<proteinExistence type="inferred from homology"/>
<dbReference type="SMART" id="SM00442">
    <property type="entry name" value="FGF"/>
    <property type="match status" value="1"/>
</dbReference>
<dbReference type="PROSITE" id="PS00247">
    <property type="entry name" value="HBGF_FGF"/>
    <property type="match status" value="1"/>
</dbReference>
<protein>
    <recommendedName>
        <fullName evidence="2">Fibroblast growth factor</fullName>
        <shortName evidence="2">FGF</shortName>
    </recommendedName>
</protein>
<reference evidence="4 5" key="1">
    <citation type="journal article" date="2018" name="Nat. Ecol. Evol.">
        <title>Shark genomes provide insights into elasmobranch evolution and the origin of vertebrates.</title>
        <authorList>
            <person name="Hara Y"/>
            <person name="Yamaguchi K"/>
            <person name="Onimaru K"/>
            <person name="Kadota M"/>
            <person name="Koyanagi M"/>
            <person name="Keeley SD"/>
            <person name="Tatsumi K"/>
            <person name="Tanaka K"/>
            <person name="Motone F"/>
            <person name="Kageyama Y"/>
            <person name="Nozu R"/>
            <person name="Adachi N"/>
            <person name="Nishimura O"/>
            <person name="Nakagawa R"/>
            <person name="Tanegashima C"/>
            <person name="Kiyatake I"/>
            <person name="Matsumoto R"/>
            <person name="Murakumo K"/>
            <person name="Nishida K"/>
            <person name="Terakita A"/>
            <person name="Kuratani S"/>
            <person name="Sato K"/>
            <person name="Hyodo S Kuraku.S."/>
        </authorList>
    </citation>
    <scope>NUCLEOTIDE SEQUENCE [LARGE SCALE GENOMIC DNA]</scope>
</reference>
<dbReference type="InterPro" id="IPR008996">
    <property type="entry name" value="IL1/FGF"/>
</dbReference>
<evidence type="ECO:0000313" key="5">
    <source>
        <dbReference type="Proteomes" id="UP000288216"/>
    </source>
</evidence>
<dbReference type="Gene3D" id="2.80.10.50">
    <property type="match status" value="1"/>
</dbReference>
<dbReference type="PANTHER" id="PTHR11486">
    <property type="entry name" value="FIBROBLAST GROWTH FACTOR"/>
    <property type="match status" value="1"/>
</dbReference>